<feature type="transmembrane region" description="Helical" evidence="6">
    <location>
        <begin position="332"/>
        <end position="358"/>
    </location>
</feature>
<comment type="subcellular location">
    <subcellularLocation>
        <location evidence="1">Cell membrane</location>
        <topology evidence="1">Multi-pass membrane protein</topology>
    </subcellularLocation>
</comment>
<feature type="transmembrane region" description="Helical" evidence="6">
    <location>
        <begin position="108"/>
        <end position="128"/>
    </location>
</feature>
<dbReference type="GO" id="GO:0005886">
    <property type="term" value="C:plasma membrane"/>
    <property type="evidence" value="ECO:0007669"/>
    <property type="project" value="UniProtKB-SubCell"/>
</dbReference>
<evidence type="ECO:0000256" key="6">
    <source>
        <dbReference type="SAM" id="Phobius"/>
    </source>
</evidence>
<comment type="caution">
    <text evidence="8">The sequence shown here is derived from an EMBL/GenBank/DDBJ whole genome shotgun (WGS) entry which is preliminary data.</text>
</comment>
<feature type="transmembrane region" description="Helical" evidence="6">
    <location>
        <begin position="167"/>
        <end position="186"/>
    </location>
</feature>
<sequence length="411" mass="43966">MQKEMSKGRMILFLAALFLTNVGVMADMVIVPAIGSFFEVFGAQVNLVNFIISGPVLISVISALACGKLVQYFSKKTLLTFGFALFTVGAIFGVVIESAFYIAAMRSLVGVGIGFINVTAMSLIAEVYTNENKRSAMMGAFNGSMAGVGAVIGLIAGYFAADSWQSVFKVYWIGVPILIMVVLFVPKTPPEKQNVDENKKAIKKDPIPLKTFGSLCISMFIWNAMYGVIFFQIAVYVLENSIGNESLVGILSSLGTIGSLCACLLFGVTYSKLGRGSIIPSYIILALGYLILLITQNAIIVGVVCTIMGAAYGNGFSYFYMRATVVVPPSQISNSIGIITAVNGVSFFISTYLVTYLQGIIGVDTLTGTMPVYISVLAIGSVASVLLTIRNKKYPSEYQALNIKGSAIVEE</sequence>
<evidence type="ECO:0000313" key="9">
    <source>
        <dbReference type="Proteomes" id="UP000440004"/>
    </source>
</evidence>
<dbReference type="InterPro" id="IPR020846">
    <property type="entry name" value="MFS_dom"/>
</dbReference>
<dbReference type="InterPro" id="IPR036259">
    <property type="entry name" value="MFS_trans_sf"/>
</dbReference>
<reference evidence="8 9" key="1">
    <citation type="submission" date="2019-10" db="EMBL/GenBank/DDBJ databases">
        <title>Alkalibaculum tamaniensis sp.nov., a new alkaliphilic acetogen, isolated on methoxylated aromatics from a mud volcano.</title>
        <authorList>
            <person name="Khomyakova M.A."/>
            <person name="Merkel A.Y."/>
            <person name="Bonch-Osmolovskaya E.A."/>
            <person name="Slobodkin A.I."/>
        </authorList>
    </citation>
    <scope>NUCLEOTIDE SEQUENCE [LARGE SCALE GENOMIC DNA]</scope>
    <source>
        <strain evidence="8 9">M08DMB</strain>
    </source>
</reference>
<dbReference type="PROSITE" id="PS00217">
    <property type="entry name" value="SUGAR_TRANSPORT_2"/>
    <property type="match status" value="1"/>
</dbReference>
<dbReference type="InterPro" id="IPR011701">
    <property type="entry name" value="MFS"/>
</dbReference>
<dbReference type="PROSITE" id="PS50850">
    <property type="entry name" value="MFS"/>
    <property type="match status" value="1"/>
</dbReference>
<dbReference type="SUPFAM" id="SSF103473">
    <property type="entry name" value="MFS general substrate transporter"/>
    <property type="match status" value="1"/>
</dbReference>
<dbReference type="PANTHER" id="PTHR23526:SF2">
    <property type="entry name" value="MAJOR FACILITATOR SUPERFAMILY (MFS) PROFILE DOMAIN-CONTAINING PROTEIN"/>
    <property type="match status" value="1"/>
</dbReference>
<feature type="transmembrane region" description="Helical" evidence="6">
    <location>
        <begin position="273"/>
        <end position="292"/>
    </location>
</feature>
<gene>
    <name evidence="8" type="ORF">GC105_13515</name>
</gene>
<evidence type="ECO:0000259" key="7">
    <source>
        <dbReference type="PROSITE" id="PS50850"/>
    </source>
</evidence>
<feature type="transmembrane region" description="Helical" evidence="6">
    <location>
        <begin position="247"/>
        <end position="266"/>
    </location>
</feature>
<organism evidence="8 9">
    <name type="scientific">Alkalibaculum sporogenes</name>
    <dbReference type="NCBI Taxonomy" id="2655001"/>
    <lineage>
        <taxon>Bacteria</taxon>
        <taxon>Bacillati</taxon>
        <taxon>Bacillota</taxon>
        <taxon>Clostridia</taxon>
        <taxon>Eubacteriales</taxon>
        <taxon>Eubacteriaceae</taxon>
        <taxon>Alkalibaculum</taxon>
    </lineage>
</organism>
<feature type="transmembrane region" description="Helical" evidence="6">
    <location>
        <begin position="207"/>
        <end position="235"/>
    </location>
</feature>
<evidence type="ECO:0000256" key="3">
    <source>
        <dbReference type="ARBA" id="ARBA00022692"/>
    </source>
</evidence>
<dbReference type="Pfam" id="PF07690">
    <property type="entry name" value="MFS_1"/>
    <property type="match status" value="1"/>
</dbReference>
<dbReference type="InterPro" id="IPR052528">
    <property type="entry name" value="Sugar_transport-like"/>
</dbReference>
<keyword evidence="4 6" id="KW-1133">Transmembrane helix</keyword>
<dbReference type="GO" id="GO:0022857">
    <property type="term" value="F:transmembrane transporter activity"/>
    <property type="evidence" value="ECO:0007669"/>
    <property type="project" value="InterPro"/>
</dbReference>
<feature type="domain" description="Major facilitator superfamily (MFS) profile" evidence="7">
    <location>
        <begin position="11"/>
        <end position="392"/>
    </location>
</feature>
<dbReference type="EMBL" id="WHNX01000027">
    <property type="protein sequence ID" value="MPW26804.1"/>
    <property type="molecule type" value="Genomic_DNA"/>
</dbReference>
<evidence type="ECO:0000256" key="2">
    <source>
        <dbReference type="ARBA" id="ARBA00022448"/>
    </source>
</evidence>
<keyword evidence="5 6" id="KW-0472">Membrane</keyword>
<feature type="transmembrane region" description="Helical" evidence="6">
    <location>
        <begin position="50"/>
        <end position="70"/>
    </location>
</feature>
<proteinExistence type="predicted"/>
<keyword evidence="3 6" id="KW-0812">Transmembrane</keyword>
<feature type="transmembrane region" description="Helical" evidence="6">
    <location>
        <begin position="370"/>
        <end position="389"/>
    </location>
</feature>
<dbReference type="RefSeq" id="WP_152805788.1">
    <property type="nucleotide sequence ID" value="NZ_WHNX01000027.1"/>
</dbReference>
<dbReference type="Gene3D" id="1.20.1250.20">
    <property type="entry name" value="MFS general substrate transporter like domains"/>
    <property type="match status" value="1"/>
</dbReference>
<evidence type="ECO:0000313" key="8">
    <source>
        <dbReference type="EMBL" id="MPW26804.1"/>
    </source>
</evidence>
<evidence type="ECO:0000256" key="4">
    <source>
        <dbReference type="ARBA" id="ARBA00022989"/>
    </source>
</evidence>
<feature type="transmembrane region" description="Helical" evidence="6">
    <location>
        <begin position="140"/>
        <end position="161"/>
    </location>
</feature>
<name>A0A6A7KBL8_9FIRM</name>
<keyword evidence="2" id="KW-0813">Transport</keyword>
<feature type="transmembrane region" description="Helical" evidence="6">
    <location>
        <begin position="298"/>
        <end position="320"/>
    </location>
</feature>
<evidence type="ECO:0000256" key="1">
    <source>
        <dbReference type="ARBA" id="ARBA00004651"/>
    </source>
</evidence>
<feature type="transmembrane region" description="Helical" evidence="6">
    <location>
        <begin position="77"/>
        <end position="102"/>
    </location>
</feature>
<protein>
    <submittedName>
        <fullName evidence="8">MFS transporter</fullName>
    </submittedName>
</protein>
<dbReference type="InterPro" id="IPR005829">
    <property type="entry name" value="Sugar_transporter_CS"/>
</dbReference>
<dbReference type="AlphaFoldDB" id="A0A6A7KBL8"/>
<accession>A0A6A7KBL8</accession>
<keyword evidence="9" id="KW-1185">Reference proteome</keyword>
<evidence type="ECO:0000256" key="5">
    <source>
        <dbReference type="ARBA" id="ARBA00023136"/>
    </source>
</evidence>
<dbReference type="Proteomes" id="UP000440004">
    <property type="component" value="Unassembled WGS sequence"/>
</dbReference>
<dbReference type="PANTHER" id="PTHR23526">
    <property type="entry name" value="INTEGRAL MEMBRANE TRANSPORT PROTEIN-RELATED"/>
    <property type="match status" value="1"/>
</dbReference>